<dbReference type="InterPro" id="IPR018247">
    <property type="entry name" value="EF_Hand_1_Ca_BS"/>
</dbReference>
<feature type="domain" description="EF-hand" evidence="2">
    <location>
        <begin position="33"/>
        <end position="68"/>
    </location>
</feature>
<dbReference type="InterPro" id="IPR002048">
    <property type="entry name" value="EF_hand_dom"/>
</dbReference>
<evidence type="ECO:0000313" key="3">
    <source>
        <dbReference type="EMBL" id="KAK7235222.1"/>
    </source>
</evidence>
<dbReference type="Pfam" id="PF13499">
    <property type="entry name" value="EF-hand_7"/>
    <property type="match status" value="1"/>
</dbReference>
<dbReference type="PROSITE" id="PS50222">
    <property type="entry name" value="EF_HAND_2"/>
    <property type="match status" value="1"/>
</dbReference>
<sequence>MVTYFLSFDEAKVGFLDANQFASLHEGLLEGGYDLPNAADTMDLMDVNRNGTVSYAEFIAWFQGLLRSAASA</sequence>
<protein>
    <recommendedName>
        <fullName evidence="2">EF-hand domain-containing protein</fullName>
    </recommendedName>
</protein>
<dbReference type="PROSITE" id="PS00018">
    <property type="entry name" value="EF_HAND_1"/>
    <property type="match status" value="1"/>
</dbReference>
<dbReference type="SUPFAM" id="SSF47473">
    <property type="entry name" value="EF-hand"/>
    <property type="match status" value="1"/>
</dbReference>
<keyword evidence="1" id="KW-0106">Calcium</keyword>
<dbReference type="Gene3D" id="1.10.238.10">
    <property type="entry name" value="EF-hand"/>
    <property type="match status" value="1"/>
</dbReference>
<comment type="caution">
    <text evidence="3">The sequence shown here is derived from an EMBL/GenBank/DDBJ whole genome shotgun (WGS) entry which is preliminary data.</text>
</comment>
<reference evidence="3 4" key="1">
    <citation type="submission" date="2024-03" db="EMBL/GenBank/DDBJ databases">
        <title>Aureococcus anophagefferens CCMP1851 and Kratosvirus quantuckense: Draft genome of a second virus-susceptible host strain in the model system.</title>
        <authorList>
            <person name="Chase E."/>
            <person name="Truchon A.R."/>
            <person name="Schepens W."/>
            <person name="Wilhelm S.W."/>
        </authorList>
    </citation>
    <scope>NUCLEOTIDE SEQUENCE [LARGE SCALE GENOMIC DNA]</scope>
    <source>
        <strain evidence="3 4">CCMP1851</strain>
    </source>
</reference>
<organism evidence="3 4">
    <name type="scientific">Aureococcus anophagefferens</name>
    <name type="common">Harmful bloom alga</name>
    <dbReference type="NCBI Taxonomy" id="44056"/>
    <lineage>
        <taxon>Eukaryota</taxon>
        <taxon>Sar</taxon>
        <taxon>Stramenopiles</taxon>
        <taxon>Ochrophyta</taxon>
        <taxon>Pelagophyceae</taxon>
        <taxon>Pelagomonadales</taxon>
        <taxon>Pelagomonadaceae</taxon>
        <taxon>Aureococcus</taxon>
    </lineage>
</organism>
<accession>A0ABR1FPP8</accession>
<gene>
    <name evidence="3" type="ORF">SO694_00144012</name>
</gene>
<dbReference type="InterPro" id="IPR011992">
    <property type="entry name" value="EF-hand-dom_pair"/>
</dbReference>
<keyword evidence="4" id="KW-1185">Reference proteome</keyword>
<evidence type="ECO:0000259" key="2">
    <source>
        <dbReference type="PROSITE" id="PS50222"/>
    </source>
</evidence>
<evidence type="ECO:0000256" key="1">
    <source>
        <dbReference type="ARBA" id="ARBA00022837"/>
    </source>
</evidence>
<name>A0ABR1FPP8_AURAN</name>
<proteinExistence type="predicted"/>
<evidence type="ECO:0000313" key="4">
    <source>
        <dbReference type="Proteomes" id="UP001363151"/>
    </source>
</evidence>
<dbReference type="EMBL" id="JBBJCI010000294">
    <property type="protein sequence ID" value="KAK7235222.1"/>
    <property type="molecule type" value="Genomic_DNA"/>
</dbReference>
<dbReference type="Proteomes" id="UP001363151">
    <property type="component" value="Unassembled WGS sequence"/>
</dbReference>